<dbReference type="AlphaFoldDB" id="A0A8W8M8G3"/>
<dbReference type="Proteomes" id="UP000005408">
    <property type="component" value="Unassembled WGS sequence"/>
</dbReference>
<sequence>MAAMAFAIVWVLIYVQVPFLFGYFATQFDPSSFPVGKSNASIRCSVYLFQYGLYKEITLDIRQNKNEKFISVLKCNESGTHRLNNETNFEGVNILSFRDDKCSLRYSSYNYIELIVSLQSDKCILGSQTSASWRCLFSNGTNTFNSSEKNIYSIEGNSPQKIQRISILNWQTSRSMYETDDVLQLQCIGEVDSINSMPSKDIRWCRKENGNFKILSFQDPPRTDVVKRSIDGCTVMQSSVLFYRVSQNDTALEIMCESGWGYPCGAKGISANLSIPTTDTQPEKWRMWPVLIHDKKSLLSPGHTELDGSGKTIHLQCTASVLSHNTSLANIINWCVRKQNDATWTKVNLQGKKKVATSDISGEITIFSKIEYHVTIYDTDVHFMCEISKYSSCGNGLASSNISLHVVGEAQNQIGNEPDCSKAGVAVVSVLLVIVVISTLLFLTLLCRRKQIRLSGMVIKIESEKQYFLEHETNSQSLSANGNCTISQTQSSIRYVENPSTSVGVQRSEIESNSVEDAKGDDMDQDCYDNARQVENYESTNYDITVGRHSFYENQALEHERNGSIYEDAINEETEQDYDVLKL</sequence>
<keyword evidence="1" id="KW-1133">Transmembrane helix</keyword>
<keyword evidence="3" id="KW-1185">Reference proteome</keyword>
<evidence type="ECO:0000313" key="3">
    <source>
        <dbReference type="Proteomes" id="UP000005408"/>
    </source>
</evidence>
<organism evidence="2 3">
    <name type="scientific">Magallana gigas</name>
    <name type="common">Pacific oyster</name>
    <name type="synonym">Crassostrea gigas</name>
    <dbReference type="NCBI Taxonomy" id="29159"/>
    <lineage>
        <taxon>Eukaryota</taxon>
        <taxon>Metazoa</taxon>
        <taxon>Spiralia</taxon>
        <taxon>Lophotrochozoa</taxon>
        <taxon>Mollusca</taxon>
        <taxon>Bivalvia</taxon>
        <taxon>Autobranchia</taxon>
        <taxon>Pteriomorphia</taxon>
        <taxon>Ostreida</taxon>
        <taxon>Ostreoidea</taxon>
        <taxon>Ostreidae</taxon>
        <taxon>Magallana</taxon>
    </lineage>
</organism>
<evidence type="ECO:0000313" key="2">
    <source>
        <dbReference type="EnsemblMetazoa" id="G32276.1:cds"/>
    </source>
</evidence>
<keyword evidence="1" id="KW-0812">Transmembrane</keyword>
<evidence type="ECO:0008006" key="4">
    <source>
        <dbReference type="Google" id="ProtNLM"/>
    </source>
</evidence>
<accession>A0A8W8M8G3</accession>
<feature type="transmembrane region" description="Helical" evidence="1">
    <location>
        <begin position="423"/>
        <end position="447"/>
    </location>
</feature>
<feature type="transmembrane region" description="Helical" evidence="1">
    <location>
        <begin position="7"/>
        <end position="25"/>
    </location>
</feature>
<protein>
    <recommendedName>
        <fullName evidence="4">Ig-like domain-containing protein</fullName>
    </recommendedName>
</protein>
<proteinExistence type="predicted"/>
<name>A0A8W8M8G3_MAGGI</name>
<evidence type="ECO:0000256" key="1">
    <source>
        <dbReference type="SAM" id="Phobius"/>
    </source>
</evidence>
<reference evidence="2" key="1">
    <citation type="submission" date="2022-08" db="UniProtKB">
        <authorList>
            <consortium name="EnsemblMetazoa"/>
        </authorList>
    </citation>
    <scope>IDENTIFICATION</scope>
    <source>
        <strain evidence="2">05x7-T-G4-1.051#20</strain>
    </source>
</reference>
<dbReference type="EnsemblMetazoa" id="G32276.1">
    <property type="protein sequence ID" value="G32276.1:cds"/>
    <property type="gene ID" value="G32276"/>
</dbReference>
<keyword evidence="1" id="KW-0472">Membrane</keyword>